<dbReference type="GO" id="GO:0007034">
    <property type="term" value="P:vacuolar transport"/>
    <property type="evidence" value="ECO:0007669"/>
    <property type="project" value="InterPro"/>
</dbReference>
<evidence type="ECO:0000256" key="5">
    <source>
        <dbReference type="SAM" id="MobiDB-lite"/>
    </source>
</evidence>
<dbReference type="PANTHER" id="PTHR13396">
    <property type="entry name" value="NEDD4 FAMILY INTERACTING PROTEIN 1/2"/>
    <property type="match status" value="1"/>
</dbReference>
<keyword evidence="2 6" id="KW-0812">Transmembrane</keyword>
<dbReference type="GO" id="GO:0005783">
    <property type="term" value="C:endoplasmic reticulum"/>
    <property type="evidence" value="ECO:0007669"/>
    <property type="project" value="TreeGrafter"/>
</dbReference>
<reference evidence="7 8" key="1">
    <citation type="submission" date="2017-04" db="EMBL/GenBank/DDBJ databases">
        <title>Genome Sequence of the Model Brown-Rot Fungus Postia placenta SB12.</title>
        <authorList>
            <consortium name="DOE Joint Genome Institute"/>
            <person name="Gaskell J."/>
            <person name="Kersten P."/>
            <person name="Larrondo L.F."/>
            <person name="Canessa P."/>
            <person name="Martinez D."/>
            <person name="Hibbett D."/>
            <person name="Schmoll M."/>
            <person name="Kubicek C.P."/>
            <person name="Martinez A.T."/>
            <person name="Yadav J."/>
            <person name="Master E."/>
            <person name="Magnuson J.K."/>
            <person name="James T."/>
            <person name="Yaver D."/>
            <person name="Berka R."/>
            <person name="Labutti K."/>
            <person name="Lipzen A."/>
            <person name="Aerts A."/>
            <person name="Barry K."/>
            <person name="Henrissat B."/>
            <person name="Blanchette R."/>
            <person name="Grigoriev I."/>
            <person name="Cullen D."/>
        </authorList>
    </citation>
    <scope>NUCLEOTIDE SEQUENCE [LARGE SCALE GENOMIC DNA]</scope>
    <source>
        <strain evidence="7 8">MAD-698-R-SB12</strain>
    </source>
</reference>
<keyword evidence="4 6" id="KW-0472">Membrane</keyword>
<evidence type="ECO:0000256" key="6">
    <source>
        <dbReference type="SAM" id="Phobius"/>
    </source>
</evidence>
<dbReference type="GO" id="GO:0005794">
    <property type="term" value="C:Golgi apparatus"/>
    <property type="evidence" value="ECO:0007669"/>
    <property type="project" value="TreeGrafter"/>
</dbReference>
<dbReference type="Proteomes" id="UP000194127">
    <property type="component" value="Unassembled WGS sequence"/>
</dbReference>
<dbReference type="GO" id="GO:0016020">
    <property type="term" value="C:membrane"/>
    <property type="evidence" value="ECO:0007669"/>
    <property type="project" value="UniProtKB-SubCell"/>
</dbReference>
<proteinExistence type="predicted"/>
<comment type="subcellular location">
    <subcellularLocation>
        <location evidence="1">Membrane</location>
        <topology evidence="1">Multi-pass membrane protein</topology>
    </subcellularLocation>
</comment>
<feature type="region of interest" description="Disordered" evidence="5">
    <location>
        <begin position="1"/>
        <end position="111"/>
    </location>
</feature>
<evidence type="ECO:0000256" key="2">
    <source>
        <dbReference type="ARBA" id="ARBA00022692"/>
    </source>
</evidence>
<keyword evidence="3 6" id="KW-1133">Transmembrane helix</keyword>
<sequence>MPAGYAPLPNPRSEPDAERELEEAFDEDDEHHTESTPLTHGYASTDSPPLQADNIRSEPVMPGSYDFERDYDYDYPPPGSPPSPSAFALPNTIGNTNGRLPTAPVRPEPPRPSFFRRAVGVLLPQHYARLPSEPATSRLIGGGTDNDGVFANVMAKPVRNVAVTNDNGDVIMVPEDTQNELPPTYTEAQADSAPPYWETTVIAPASLSASGDMIVDDLPTGSLLFFIATAFVSYFFQFVGFVLTYLLHTSHAAKYGSRAGLGMTMIQYGFYSRQAREEEAEGGQGQELIMWNSTTGMPVVIKQSGAQAMLPNGTAVDVSPAEFGVTSRDWMSLLLMTLGWFLLLSSIVGFYRVKRWEKSIRDSASSPPPTAEQVQTDIETRRQFERAFSIFDYRGDEDENDERRAEGIPSQISEAEARLHRDLRAAGLL</sequence>
<evidence type="ECO:0000256" key="4">
    <source>
        <dbReference type="ARBA" id="ARBA00023136"/>
    </source>
</evidence>
<dbReference type="GO" id="GO:0031398">
    <property type="term" value="P:positive regulation of protein ubiquitination"/>
    <property type="evidence" value="ECO:0007669"/>
    <property type="project" value="TreeGrafter"/>
</dbReference>
<dbReference type="RefSeq" id="XP_024335682.1">
    <property type="nucleotide sequence ID" value="XM_024488217.1"/>
</dbReference>
<dbReference type="AlphaFoldDB" id="A0A1X6MR89"/>
<evidence type="ECO:0000313" key="7">
    <source>
        <dbReference type="EMBL" id="OSX58888.1"/>
    </source>
</evidence>
<dbReference type="PANTHER" id="PTHR13396:SF5">
    <property type="entry name" value="NEDD4 FAMILY INTERACTING PROTEIN"/>
    <property type="match status" value="1"/>
</dbReference>
<organism evidence="7 8">
    <name type="scientific">Postia placenta MAD-698-R-SB12</name>
    <dbReference type="NCBI Taxonomy" id="670580"/>
    <lineage>
        <taxon>Eukaryota</taxon>
        <taxon>Fungi</taxon>
        <taxon>Dikarya</taxon>
        <taxon>Basidiomycota</taxon>
        <taxon>Agaricomycotina</taxon>
        <taxon>Agaricomycetes</taxon>
        <taxon>Polyporales</taxon>
        <taxon>Adustoporiaceae</taxon>
        <taxon>Rhodonia</taxon>
    </lineage>
</organism>
<name>A0A1X6MR89_9APHY</name>
<dbReference type="GO" id="GO:0030001">
    <property type="term" value="P:metal ion transport"/>
    <property type="evidence" value="ECO:0007669"/>
    <property type="project" value="InterPro"/>
</dbReference>
<accession>A0A1X6MR89</accession>
<dbReference type="OrthoDB" id="10003116at2759"/>
<dbReference type="GeneID" id="36333166"/>
<feature type="compositionally biased region" description="Pro residues" evidence="5">
    <location>
        <begin position="75"/>
        <end position="84"/>
    </location>
</feature>
<dbReference type="EMBL" id="KZ110603">
    <property type="protein sequence ID" value="OSX58888.1"/>
    <property type="molecule type" value="Genomic_DNA"/>
</dbReference>
<feature type="compositionally biased region" description="Polar residues" evidence="5">
    <location>
        <begin position="35"/>
        <end position="48"/>
    </location>
</feature>
<dbReference type="GO" id="GO:0006511">
    <property type="term" value="P:ubiquitin-dependent protein catabolic process"/>
    <property type="evidence" value="ECO:0007669"/>
    <property type="project" value="TreeGrafter"/>
</dbReference>
<dbReference type="CDD" id="cd22212">
    <property type="entry name" value="NDFIP-like"/>
    <property type="match status" value="1"/>
</dbReference>
<dbReference type="Pfam" id="PF10176">
    <property type="entry name" value="NEDD4_Bsd2"/>
    <property type="match status" value="1"/>
</dbReference>
<protein>
    <recommendedName>
        <fullName evidence="9">Metal homeostatis protein bsd2</fullName>
    </recommendedName>
</protein>
<feature type="compositionally biased region" description="Acidic residues" evidence="5">
    <location>
        <begin position="19"/>
        <end position="29"/>
    </location>
</feature>
<gene>
    <name evidence="7" type="ORF">POSPLADRAFT_1173146</name>
</gene>
<evidence type="ECO:0000256" key="1">
    <source>
        <dbReference type="ARBA" id="ARBA00004141"/>
    </source>
</evidence>
<feature type="transmembrane region" description="Helical" evidence="6">
    <location>
        <begin position="223"/>
        <end position="247"/>
    </location>
</feature>
<evidence type="ECO:0000313" key="8">
    <source>
        <dbReference type="Proteomes" id="UP000194127"/>
    </source>
</evidence>
<dbReference type="InterPro" id="IPR019325">
    <property type="entry name" value="NEDD4/Bsd2"/>
</dbReference>
<feature type="transmembrane region" description="Helical" evidence="6">
    <location>
        <begin position="330"/>
        <end position="351"/>
    </location>
</feature>
<keyword evidence="8" id="KW-1185">Reference proteome</keyword>
<dbReference type="STRING" id="670580.A0A1X6MR89"/>
<evidence type="ECO:0000256" key="3">
    <source>
        <dbReference type="ARBA" id="ARBA00022989"/>
    </source>
</evidence>
<dbReference type="GO" id="GO:0048471">
    <property type="term" value="C:perinuclear region of cytoplasm"/>
    <property type="evidence" value="ECO:0007669"/>
    <property type="project" value="TreeGrafter"/>
</dbReference>
<evidence type="ECO:0008006" key="9">
    <source>
        <dbReference type="Google" id="ProtNLM"/>
    </source>
</evidence>